<evidence type="ECO:0000256" key="1">
    <source>
        <dbReference type="ARBA" id="ARBA00004123"/>
    </source>
</evidence>
<gene>
    <name evidence="8" type="ORF">CTI12_AA478610</name>
</gene>
<proteinExistence type="predicted"/>
<dbReference type="Proteomes" id="UP000245207">
    <property type="component" value="Unassembled WGS sequence"/>
</dbReference>
<keyword evidence="9" id="KW-1185">Reference proteome</keyword>
<keyword evidence="6" id="KW-0539">Nucleus</keyword>
<dbReference type="Gene3D" id="4.10.280.10">
    <property type="entry name" value="Helix-loop-helix DNA-binding domain"/>
    <property type="match status" value="1"/>
</dbReference>
<evidence type="ECO:0000256" key="6">
    <source>
        <dbReference type="ARBA" id="ARBA00023242"/>
    </source>
</evidence>
<dbReference type="FunFam" id="4.10.280.10:FF:000032">
    <property type="entry name" value="Transcription factor bHLH123 family"/>
    <property type="match status" value="1"/>
</dbReference>
<dbReference type="CDD" id="cd11393">
    <property type="entry name" value="bHLH_AtbHLH_like"/>
    <property type="match status" value="1"/>
</dbReference>
<evidence type="ECO:0000313" key="8">
    <source>
        <dbReference type="EMBL" id="PWA49757.1"/>
    </source>
</evidence>
<protein>
    <submittedName>
        <fullName evidence="8">Myc-type, basic helix-loop-helix (BHLH) domain-containing protein</fullName>
    </submittedName>
</protein>
<keyword evidence="4" id="KW-0238">DNA-binding</keyword>
<dbReference type="GO" id="GO:0046983">
    <property type="term" value="F:protein dimerization activity"/>
    <property type="evidence" value="ECO:0007669"/>
    <property type="project" value="InterPro"/>
</dbReference>
<evidence type="ECO:0000256" key="5">
    <source>
        <dbReference type="ARBA" id="ARBA00023163"/>
    </source>
</evidence>
<comment type="subcellular location">
    <subcellularLocation>
        <location evidence="1">Nucleus</location>
    </subcellularLocation>
</comment>
<evidence type="ECO:0000259" key="7">
    <source>
        <dbReference type="PROSITE" id="PS50888"/>
    </source>
</evidence>
<dbReference type="AlphaFoldDB" id="A0A2U1LL78"/>
<dbReference type="PANTHER" id="PTHR16223">
    <property type="entry name" value="TRANSCRIPTION FACTOR BHLH83-RELATED"/>
    <property type="match status" value="1"/>
</dbReference>
<organism evidence="8 9">
    <name type="scientific">Artemisia annua</name>
    <name type="common">Sweet wormwood</name>
    <dbReference type="NCBI Taxonomy" id="35608"/>
    <lineage>
        <taxon>Eukaryota</taxon>
        <taxon>Viridiplantae</taxon>
        <taxon>Streptophyta</taxon>
        <taxon>Embryophyta</taxon>
        <taxon>Tracheophyta</taxon>
        <taxon>Spermatophyta</taxon>
        <taxon>Magnoliopsida</taxon>
        <taxon>eudicotyledons</taxon>
        <taxon>Gunneridae</taxon>
        <taxon>Pentapetalae</taxon>
        <taxon>asterids</taxon>
        <taxon>campanulids</taxon>
        <taxon>Asterales</taxon>
        <taxon>Asteraceae</taxon>
        <taxon>Asteroideae</taxon>
        <taxon>Anthemideae</taxon>
        <taxon>Artemisiinae</taxon>
        <taxon>Artemisia</taxon>
    </lineage>
</organism>
<dbReference type="OrthoDB" id="760019at2759"/>
<dbReference type="EMBL" id="PKPP01008796">
    <property type="protein sequence ID" value="PWA49757.1"/>
    <property type="molecule type" value="Genomic_DNA"/>
</dbReference>
<evidence type="ECO:0000256" key="4">
    <source>
        <dbReference type="ARBA" id="ARBA00023125"/>
    </source>
</evidence>
<dbReference type="GO" id="GO:0000981">
    <property type="term" value="F:DNA-binding transcription factor activity, RNA polymerase II-specific"/>
    <property type="evidence" value="ECO:0007669"/>
    <property type="project" value="TreeGrafter"/>
</dbReference>
<evidence type="ECO:0000256" key="3">
    <source>
        <dbReference type="ARBA" id="ARBA00023015"/>
    </source>
</evidence>
<reference evidence="8 9" key="1">
    <citation type="journal article" date="2018" name="Mol. Plant">
        <title>The genome of Artemisia annua provides insight into the evolution of Asteraceae family and artemisinin biosynthesis.</title>
        <authorList>
            <person name="Shen Q."/>
            <person name="Zhang L."/>
            <person name="Liao Z."/>
            <person name="Wang S."/>
            <person name="Yan T."/>
            <person name="Shi P."/>
            <person name="Liu M."/>
            <person name="Fu X."/>
            <person name="Pan Q."/>
            <person name="Wang Y."/>
            <person name="Lv Z."/>
            <person name="Lu X."/>
            <person name="Zhang F."/>
            <person name="Jiang W."/>
            <person name="Ma Y."/>
            <person name="Chen M."/>
            <person name="Hao X."/>
            <person name="Li L."/>
            <person name="Tang Y."/>
            <person name="Lv G."/>
            <person name="Zhou Y."/>
            <person name="Sun X."/>
            <person name="Brodelius P.E."/>
            <person name="Rose J.K.C."/>
            <person name="Tang K."/>
        </authorList>
    </citation>
    <scope>NUCLEOTIDE SEQUENCE [LARGE SCALE GENOMIC DNA]</scope>
    <source>
        <strain evidence="9">cv. Huhao1</strain>
        <tissue evidence="8">Leaf</tissue>
    </source>
</reference>
<dbReference type="SUPFAM" id="SSF47459">
    <property type="entry name" value="HLH, helix-loop-helix DNA-binding domain"/>
    <property type="match status" value="1"/>
</dbReference>
<keyword evidence="5" id="KW-0804">Transcription</keyword>
<dbReference type="InterPro" id="IPR045843">
    <property type="entry name" value="IND-like"/>
</dbReference>
<accession>A0A2U1LL78</accession>
<dbReference type="GO" id="GO:0005634">
    <property type="term" value="C:nucleus"/>
    <property type="evidence" value="ECO:0007669"/>
    <property type="project" value="UniProtKB-SubCell"/>
</dbReference>
<dbReference type="InterPro" id="IPR011598">
    <property type="entry name" value="bHLH_dom"/>
</dbReference>
<keyword evidence="3" id="KW-0805">Transcription regulation</keyword>
<evidence type="ECO:0000313" key="9">
    <source>
        <dbReference type="Proteomes" id="UP000245207"/>
    </source>
</evidence>
<dbReference type="GO" id="GO:0000978">
    <property type="term" value="F:RNA polymerase II cis-regulatory region sequence-specific DNA binding"/>
    <property type="evidence" value="ECO:0007669"/>
    <property type="project" value="TreeGrafter"/>
</dbReference>
<dbReference type="STRING" id="35608.A0A2U1LL78"/>
<sequence>MESANFYHHQQQDNQLVDTSFHWSQNPILNGANNNINSRNLDTSINSMVEDMGFPYNGIGYPIDNLMTQELQRLARIKEEFSVAESYPKFLELLNGSPTTSSIEDLRSQPYSTTYMKTDHHDQQISYSNYNQDFLLTNLLNGCQIKGGQLVNDQRSSNGTLSQIFPTISISSLKQSTTSSSSSSSSAISSSSFDMNCLPALDHFGSPRFDASFSRPSSLNANNLGGFPYGLDRMNQPNHKPAVCPSKISSVSTTGSCTYQSAKRPASKYIDEKVTQPIAQKKSKSETRAPCAPFQVRKEKLGDRIAAIQQMVAPFGKTDTASVLMEAIGYIKFLHTQVETLSVPYMKSTNKICGISSQGGRVEDGVTTKAKRDLQSRGLCLVPLSCLSYVTDGCEGIWPPH</sequence>
<dbReference type="InterPro" id="IPR036638">
    <property type="entry name" value="HLH_DNA-bd_sf"/>
</dbReference>
<feature type="domain" description="BHLH" evidence="7">
    <location>
        <begin position="285"/>
        <end position="334"/>
    </location>
</feature>
<comment type="subunit">
    <text evidence="2">Homodimer.</text>
</comment>
<dbReference type="InterPro" id="IPR045239">
    <property type="entry name" value="bHLH95_bHLH"/>
</dbReference>
<dbReference type="PANTHER" id="PTHR16223:SF56">
    <property type="entry name" value="TRANSCRIPTION FACTOR BHLH110"/>
    <property type="match status" value="1"/>
</dbReference>
<comment type="caution">
    <text evidence="8">The sequence shown here is derived from an EMBL/GenBank/DDBJ whole genome shotgun (WGS) entry which is preliminary data.</text>
</comment>
<dbReference type="PROSITE" id="PS50888">
    <property type="entry name" value="BHLH"/>
    <property type="match status" value="1"/>
</dbReference>
<evidence type="ECO:0000256" key="2">
    <source>
        <dbReference type="ARBA" id="ARBA00011738"/>
    </source>
</evidence>
<name>A0A2U1LL78_ARTAN</name>